<dbReference type="InterPro" id="IPR002575">
    <property type="entry name" value="Aminoglycoside_PTrfase"/>
</dbReference>
<dbReference type="SUPFAM" id="SSF56112">
    <property type="entry name" value="Protein kinase-like (PK-like)"/>
    <property type="match status" value="1"/>
</dbReference>
<dbReference type="InterPro" id="IPR011009">
    <property type="entry name" value="Kinase-like_dom_sf"/>
</dbReference>
<reference evidence="2 3" key="1">
    <citation type="submission" date="2020-04" db="EMBL/GenBank/DDBJ databases">
        <title>Novel species.</title>
        <authorList>
            <person name="Teo W.F.A."/>
            <person name="Lipun K."/>
            <person name="Srisuk N."/>
            <person name="Duangmal K."/>
        </authorList>
    </citation>
    <scope>NUCLEOTIDE SEQUENCE [LARGE SCALE GENOMIC DNA]</scope>
    <source>
        <strain evidence="2 3">K13G38</strain>
    </source>
</reference>
<evidence type="ECO:0000313" key="3">
    <source>
        <dbReference type="Proteomes" id="UP000715441"/>
    </source>
</evidence>
<evidence type="ECO:0000259" key="1">
    <source>
        <dbReference type="Pfam" id="PF01636"/>
    </source>
</evidence>
<evidence type="ECO:0000313" key="2">
    <source>
        <dbReference type="EMBL" id="NKQ56177.1"/>
    </source>
</evidence>
<dbReference type="InterPro" id="IPR051678">
    <property type="entry name" value="AGP_Transferase"/>
</dbReference>
<accession>A0ABX1J8S1</accession>
<dbReference type="EMBL" id="JAAXLS010000020">
    <property type="protein sequence ID" value="NKQ56177.1"/>
    <property type="molecule type" value="Genomic_DNA"/>
</dbReference>
<dbReference type="PANTHER" id="PTHR21310">
    <property type="entry name" value="AMINOGLYCOSIDE PHOSPHOTRANSFERASE-RELATED-RELATED"/>
    <property type="match status" value="1"/>
</dbReference>
<dbReference type="InterPro" id="IPR041726">
    <property type="entry name" value="ACAD10_11_N"/>
</dbReference>
<comment type="caution">
    <text evidence="2">The sequence shown here is derived from an EMBL/GenBank/DDBJ whole genome shotgun (WGS) entry which is preliminary data.</text>
</comment>
<proteinExistence type="predicted"/>
<protein>
    <submittedName>
        <fullName evidence="2">Phosphotransferase family protein</fullName>
    </submittedName>
</protein>
<dbReference type="Pfam" id="PF01636">
    <property type="entry name" value="APH"/>
    <property type="match status" value="1"/>
</dbReference>
<sequence>MRARLEDFCRLEFGAGDLKVTALNRIPEGHSGFTYFVDLECAPYPRLVLRLPPPGAQPKGPADVARQGRIMSALRARGLPVPAVPVICDDPQALDGRPFILMEAVDGVRADVAASREDNTELARAAVAAMKQLHAVPAEGTGIAGESVAGLPEELNRWSKLIDRAPQELTARADELRRSLAKTMPPGSPRAGLVHGDFTFGNLLFRGTEVAAVLDWEIAGLGEPLLDLGSLCVIAKRHDFPKDPNPSGAVRASVEWLIDEYGAASQPVEWFVALSYFKYAAIVGYNTMLHRRGKRPDPIYDLMPDTVIGLIDGALEILS</sequence>
<dbReference type="Gene3D" id="3.90.1200.10">
    <property type="match status" value="1"/>
</dbReference>
<dbReference type="CDD" id="cd05154">
    <property type="entry name" value="ACAD10_11_N-like"/>
    <property type="match status" value="1"/>
</dbReference>
<keyword evidence="3" id="KW-1185">Reference proteome</keyword>
<gene>
    <name evidence="2" type="ORF">HFP15_25180</name>
</gene>
<feature type="domain" description="Aminoglycoside phosphotransferase" evidence="1">
    <location>
        <begin position="24"/>
        <end position="244"/>
    </location>
</feature>
<dbReference type="Proteomes" id="UP000715441">
    <property type="component" value="Unassembled WGS sequence"/>
</dbReference>
<dbReference type="Gene3D" id="3.30.200.20">
    <property type="entry name" value="Phosphorylase Kinase, domain 1"/>
    <property type="match status" value="1"/>
</dbReference>
<dbReference type="RefSeq" id="WP_168519212.1">
    <property type="nucleotide sequence ID" value="NZ_JAAXLS010000020.1"/>
</dbReference>
<name>A0ABX1J8S1_9PSEU</name>
<organism evidence="2 3">
    <name type="scientific">Amycolatopsis acididurans</name>
    <dbReference type="NCBI Taxonomy" id="2724524"/>
    <lineage>
        <taxon>Bacteria</taxon>
        <taxon>Bacillati</taxon>
        <taxon>Actinomycetota</taxon>
        <taxon>Actinomycetes</taxon>
        <taxon>Pseudonocardiales</taxon>
        <taxon>Pseudonocardiaceae</taxon>
        <taxon>Amycolatopsis</taxon>
    </lineage>
</organism>
<dbReference type="PANTHER" id="PTHR21310:SF40">
    <property type="entry name" value="AMINOGLYCOSIDE PHOSPHOTRANSFERASE DOMAIN-CONTAINING PROTEIN-RELATED"/>
    <property type="match status" value="1"/>
</dbReference>